<dbReference type="AlphaFoldDB" id="A0A2P2QZN5"/>
<accession>A0A2P2QZN5</accession>
<evidence type="ECO:0000313" key="1">
    <source>
        <dbReference type="EMBL" id="MBX72364.1"/>
    </source>
</evidence>
<organism evidence="1">
    <name type="scientific">Rhizophora mucronata</name>
    <name type="common">Asiatic mangrove</name>
    <dbReference type="NCBI Taxonomy" id="61149"/>
    <lineage>
        <taxon>Eukaryota</taxon>
        <taxon>Viridiplantae</taxon>
        <taxon>Streptophyta</taxon>
        <taxon>Embryophyta</taxon>
        <taxon>Tracheophyta</taxon>
        <taxon>Spermatophyta</taxon>
        <taxon>Magnoliopsida</taxon>
        <taxon>eudicotyledons</taxon>
        <taxon>Gunneridae</taxon>
        <taxon>Pentapetalae</taxon>
        <taxon>rosids</taxon>
        <taxon>fabids</taxon>
        <taxon>Malpighiales</taxon>
        <taxon>Rhizophoraceae</taxon>
        <taxon>Rhizophora</taxon>
    </lineage>
</organism>
<proteinExistence type="predicted"/>
<sequence>MCLQFRTKAIITFYILETLQNMVQNQGPSMTSLFFVASSTKIN</sequence>
<reference evidence="1" key="1">
    <citation type="submission" date="2018-02" db="EMBL/GenBank/DDBJ databases">
        <title>Rhizophora mucronata_Transcriptome.</title>
        <authorList>
            <person name="Meera S.P."/>
            <person name="Sreeshan A."/>
            <person name="Augustine A."/>
        </authorList>
    </citation>
    <scope>NUCLEOTIDE SEQUENCE</scope>
    <source>
        <tissue evidence="1">Leaf</tissue>
    </source>
</reference>
<protein>
    <submittedName>
        <fullName evidence="1">Uncharacterized protein</fullName>
    </submittedName>
</protein>
<name>A0A2P2QZN5_RHIMU</name>
<dbReference type="EMBL" id="GGEC01091880">
    <property type="protein sequence ID" value="MBX72364.1"/>
    <property type="molecule type" value="Transcribed_RNA"/>
</dbReference>